<evidence type="ECO:0000256" key="7">
    <source>
        <dbReference type="ARBA" id="ARBA00044542"/>
    </source>
</evidence>
<dbReference type="PROSITE" id="PS51194">
    <property type="entry name" value="HELICASE_CTER"/>
    <property type="match status" value="1"/>
</dbReference>
<name>A0A2B4RGA9_STYPI</name>
<feature type="domain" description="Helicase C-terminal" evidence="9">
    <location>
        <begin position="300"/>
        <end position="489"/>
    </location>
</feature>
<dbReference type="GO" id="GO:0009378">
    <property type="term" value="F:four-way junction helicase activity"/>
    <property type="evidence" value="ECO:0007669"/>
    <property type="project" value="TreeGrafter"/>
</dbReference>
<dbReference type="GO" id="GO:0005694">
    <property type="term" value="C:chromosome"/>
    <property type="evidence" value="ECO:0007669"/>
    <property type="project" value="TreeGrafter"/>
</dbReference>
<keyword evidence="3" id="KW-0413">Isomerase</keyword>
<dbReference type="GO" id="GO:0003677">
    <property type="term" value="F:DNA binding"/>
    <property type="evidence" value="ECO:0007669"/>
    <property type="project" value="UniProtKB-KW"/>
</dbReference>
<comment type="catalytic activity">
    <reaction evidence="5">
        <text>Couples ATP hydrolysis with the unwinding of duplex DNA by translocating in the 3'-5' direction.</text>
        <dbReference type="EC" id="5.6.2.4"/>
    </reaction>
</comment>
<evidence type="ECO:0000256" key="3">
    <source>
        <dbReference type="ARBA" id="ARBA00023235"/>
    </source>
</evidence>
<keyword evidence="11" id="KW-1185">Reference proteome</keyword>
<dbReference type="GO" id="GO:0043138">
    <property type="term" value="F:3'-5' DNA helicase activity"/>
    <property type="evidence" value="ECO:0007669"/>
    <property type="project" value="UniProtKB-EC"/>
</dbReference>
<comment type="caution">
    <text evidence="10">The sequence shown here is derived from an EMBL/GenBank/DDBJ whole genome shotgun (WGS) entry which is preliminary data.</text>
</comment>
<gene>
    <name evidence="10" type="primary">WRN</name>
    <name evidence="10" type="ORF">AWC38_SpisGene20495</name>
</gene>
<dbReference type="EC" id="5.6.2.4" evidence="6"/>
<keyword evidence="4" id="KW-0539">Nucleus</keyword>
<dbReference type="Proteomes" id="UP000225706">
    <property type="component" value="Unassembled WGS sequence"/>
</dbReference>
<dbReference type="SUPFAM" id="SSF52540">
    <property type="entry name" value="P-loop containing nucleoside triphosphate hydrolases"/>
    <property type="match status" value="1"/>
</dbReference>
<evidence type="ECO:0000256" key="5">
    <source>
        <dbReference type="ARBA" id="ARBA00034617"/>
    </source>
</evidence>
<proteinExistence type="inferred from homology"/>
<comment type="similarity">
    <text evidence="1">Belongs to the helicase family. RecQ subfamily.</text>
</comment>
<keyword evidence="10" id="KW-0378">Hydrolase</keyword>
<feature type="region of interest" description="Disordered" evidence="8">
    <location>
        <begin position="130"/>
        <end position="159"/>
    </location>
</feature>
<dbReference type="InterPro" id="IPR027417">
    <property type="entry name" value="P-loop_NTPase"/>
</dbReference>
<evidence type="ECO:0000256" key="4">
    <source>
        <dbReference type="ARBA" id="ARBA00023242"/>
    </source>
</evidence>
<dbReference type="PANTHER" id="PTHR13710:SF153">
    <property type="entry name" value="RECQ-LIKE DNA HELICASE BLM"/>
    <property type="match status" value="1"/>
</dbReference>
<dbReference type="GO" id="GO:0005634">
    <property type="term" value="C:nucleus"/>
    <property type="evidence" value="ECO:0007669"/>
    <property type="project" value="TreeGrafter"/>
</dbReference>
<dbReference type="Gene3D" id="3.40.50.300">
    <property type="entry name" value="P-loop containing nucleotide triphosphate hydrolases"/>
    <property type="match status" value="2"/>
</dbReference>
<dbReference type="GO" id="GO:0000724">
    <property type="term" value="P:double-strand break repair via homologous recombination"/>
    <property type="evidence" value="ECO:0007669"/>
    <property type="project" value="TreeGrafter"/>
</dbReference>
<keyword evidence="10" id="KW-0347">Helicase</keyword>
<reference evidence="11" key="1">
    <citation type="journal article" date="2017" name="bioRxiv">
        <title>Comparative analysis of the genomes of Stylophora pistillata and Acropora digitifera provides evidence for extensive differences between species of corals.</title>
        <authorList>
            <person name="Voolstra C.R."/>
            <person name="Li Y."/>
            <person name="Liew Y.J."/>
            <person name="Baumgarten S."/>
            <person name="Zoccola D."/>
            <person name="Flot J.-F."/>
            <person name="Tambutte S."/>
            <person name="Allemand D."/>
            <person name="Aranda M."/>
        </authorList>
    </citation>
    <scope>NUCLEOTIDE SEQUENCE [LARGE SCALE GENOMIC DNA]</scope>
</reference>
<dbReference type="GO" id="GO:0005737">
    <property type="term" value="C:cytoplasm"/>
    <property type="evidence" value="ECO:0007669"/>
    <property type="project" value="TreeGrafter"/>
</dbReference>
<accession>A0A2B4RGA9</accession>
<evidence type="ECO:0000256" key="2">
    <source>
        <dbReference type="ARBA" id="ARBA00023125"/>
    </source>
</evidence>
<evidence type="ECO:0000259" key="9">
    <source>
        <dbReference type="PROSITE" id="PS51194"/>
    </source>
</evidence>
<evidence type="ECO:0000313" key="11">
    <source>
        <dbReference type="Proteomes" id="UP000225706"/>
    </source>
</evidence>
<evidence type="ECO:0000256" key="6">
    <source>
        <dbReference type="ARBA" id="ARBA00034808"/>
    </source>
</evidence>
<evidence type="ECO:0000256" key="1">
    <source>
        <dbReference type="ARBA" id="ARBA00005446"/>
    </source>
</evidence>
<evidence type="ECO:0000256" key="8">
    <source>
        <dbReference type="SAM" id="MobiDB-lite"/>
    </source>
</evidence>
<organism evidence="10 11">
    <name type="scientific">Stylophora pistillata</name>
    <name type="common">Smooth cauliflower coral</name>
    <dbReference type="NCBI Taxonomy" id="50429"/>
    <lineage>
        <taxon>Eukaryota</taxon>
        <taxon>Metazoa</taxon>
        <taxon>Cnidaria</taxon>
        <taxon>Anthozoa</taxon>
        <taxon>Hexacorallia</taxon>
        <taxon>Scleractinia</taxon>
        <taxon>Astrocoeniina</taxon>
        <taxon>Pocilloporidae</taxon>
        <taxon>Stylophora</taxon>
    </lineage>
</organism>
<protein>
    <recommendedName>
        <fullName evidence="6">DNA 3'-5' helicase</fullName>
        <ecNumber evidence="6">5.6.2.4</ecNumber>
    </recommendedName>
    <alternativeName>
        <fullName evidence="7">DNA 3'-5' helicase BLM</fullName>
    </alternativeName>
</protein>
<dbReference type="EMBL" id="LSMT01000664">
    <property type="protein sequence ID" value="PFX15292.1"/>
    <property type="molecule type" value="Genomic_DNA"/>
</dbReference>
<sequence length="616" mass="69796">MSDKFSDPQGGKGSCDRKAAAVKNHMRIYLNSGQDVETPEQMKSAVESSGGMPGVWVMLRNTQNIPKSVHVKWEGVSFIHNIEYGNEGMRAWRSYAVGPGKFLPWSQFYFPENYSVPMLTILKEARDPKATFTARKKSPQTQRREEQLGSGVGEASDEQNENDIECHCKLFACPEEGCKAVETDEFEDKEDEYAEELNKIHGKNIQDLSNEVMAEISLQHPIMGENTSKKKDPFRKWCGLVGEIRSLLPQEVPLLALTATATTATRKKIMELFSFRQGIQIIVSPNRKNVKLIVKKVTSDIVRNFSWLAEEVSTKGVECPRTLIYVRNYQTCGELYNFFINTLQDKAYWPTSSLRKSANRMIAMYHSGTTLKIQQHVISSLKYPHGSVRIIIATSALGMGVDMKGLHRVINYGPPNTIEAYVQAFGRVGRDGANSEALLLFHGHQLRLCEPEMLDFVKCTTCRRENILTFFDDIGENSEVIPKHLCCDICENDCQCGETECQGNTESMTFLMSKVTEPTSNLHVRDVTESEKEELWSLLKECQEEMRQEFQQSNLHCLYSSVDQLTCFSDSLINETIDNCDKLNSVESILETLSVWNGDHAIKIFDCLKIVFDDLQ</sequence>
<dbReference type="AlphaFoldDB" id="A0A2B4RGA9"/>
<dbReference type="OrthoDB" id="5958435at2759"/>
<dbReference type="STRING" id="50429.A0A2B4RGA9"/>
<dbReference type="Pfam" id="PF00271">
    <property type="entry name" value="Helicase_C"/>
    <property type="match status" value="1"/>
</dbReference>
<evidence type="ECO:0000313" key="10">
    <source>
        <dbReference type="EMBL" id="PFX15292.1"/>
    </source>
</evidence>
<dbReference type="InterPro" id="IPR001650">
    <property type="entry name" value="Helicase_C-like"/>
</dbReference>
<keyword evidence="10" id="KW-0067">ATP-binding</keyword>
<keyword evidence="10" id="KW-0547">Nucleotide-binding</keyword>
<keyword evidence="2" id="KW-0238">DNA-binding</keyword>
<dbReference type="SMART" id="SM00490">
    <property type="entry name" value="HELICc"/>
    <property type="match status" value="1"/>
</dbReference>
<dbReference type="PANTHER" id="PTHR13710">
    <property type="entry name" value="DNA HELICASE RECQ FAMILY MEMBER"/>
    <property type="match status" value="1"/>
</dbReference>